<accession>A0A7C4LQ87</accession>
<dbReference type="InterPro" id="IPR029062">
    <property type="entry name" value="Class_I_gatase-like"/>
</dbReference>
<dbReference type="EMBL" id="DSVQ01000018">
    <property type="protein sequence ID" value="HGT40737.1"/>
    <property type="molecule type" value="Genomic_DNA"/>
</dbReference>
<feature type="region of interest" description="Disordered" evidence="1">
    <location>
        <begin position="163"/>
        <end position="194"/>
    </location>
</feature>
<keyword evidence="2" id="KW-0472">Membrane</keyword>
<name>A0A7C4LQ87_9PLAN</name>
<evidence type="ECO:0000256" key="1">
    <source>
        <dbReference type="SAM" id="MobiDB-lite"/>
    </source>
</evidence>
<feature type="transmembrane region" description="Helical" evidence="2">
    <location>
        <begin position="32"/>
        <end position="50"/>
    </location>
</feature>
<dbReference type="InterPro" id="IPR036465">
    <property type="entry name" value="vWFA_dom_sf"/>
</dbReference>
<reference evidence="3" key="1">
    <citation type="journal article" date="2020" name="mSystems">
        <title>Genome- and Community-Level Interaction Insights into Carbon Utilization and Element Cycling Functions of Hydrothermarchaeota in Hydrothermal Sediment.</title>
        <authorList>
            <person name="Zhou Z."/>
            <person name="Liu Y."/>
            <person name="Xu W."/>
            <person name="Pan J."/>
            <person name="Luo Z.H."/>
            <person name="Li M."/>
        </authorList>
    </citation>
    <scope>NUCLEOTIDE SEQUENCE [LARGE SCALE GENOMIC DNA]</scope>
    <source>
        <strain evidence="3">SpSt-508</strain>
    </source>
</reference>
<dbReference type="SUPFAM" id="SSF52317">
    <property type="entry name" value="Class I glutamine amidotransferase-like"/>
    <property type="match status" value="1"/>
</dbReference>
<dbReference type="PANTHER" id="PTHR37947">
    <property type="entry name" value="BLL2462 PROTEIN"/>
    <property type="match status" value="1"/>
</dbReference>
<dbReference type="CDD" id="cd00198">
    <property type="entry name" value="vWFA"/>
    <property type="match status" value="1"/>
</dbReference>
<proteinExistence type="predicted"/>
<feature type="transmembrane region" description="Helical" evidence="2">
    <location>
        <begin position="62"/>
        <end position="83"/>
    </location>
</feature>
<comment type="caution">
    <text evidence="3">The sequence shown here is derived from an EMBL/GenBank/DDBJ whole genome shotgun (WGS) entry which is preliminary data.</text>
</comment>
<keyword evidence="2" id="KW-1133">Transmembrane helix</keyword>
<protein>
    <submittedName>
        <fullName evidence="3">VWA domain-containing protein</fullName>
    </submittedName>
</protein>
<keyword evidence="2" id="KW-0812">Transmembrane</keyword>
<dbReference type="InterPro" id="IPR013783">
    <property type="entry name" value="Ig-like_fold"/>
</dbReference>
<dbReference type="Gene3D" id="3.40.50.410">
    <property type="entry name" value="von Willebrand factor, type A domain"/>
    <property type="match status" value="1"/>
</dbReference>
<gene>
    <name evidence="3" type="ORF">ENS64_15950</name>
</gene>
<dbReference type="Gene3D" id="3.40.50.880">
    <property type="match status" value="1"/>
</dbReference>
<dbReference type="SUPFAM" id="SSF53300">
    <property type="entry name" value="vWA-like"/>
    <property type="match status" value="1"/>
</dbReference>
<sequence>MIWTNISPVSWPLAETATALSVREFDWPDSPLGWLLLLGGSLLVAAWVVWQYRRDTRDLSRGWTMFLAVLRLAVLAGLLVIALNPQERTQRTAFRPSRVALLVDTSLSMGHPVKLPAATADASETRAAAVRRLLMQEGLLERLRRDHEVSLYTFDAALVGPQRVWPPADSQPAPSNPNAEQRPESASEPAADDWSVVLEPRGLETRLGEALNELIRQSAGRTLSGIVVLTDGGQNAGIDPVTAHDRALAAKARLIAVGVGSTEQPINVQLAEVQSPTDVQLGDRFEIAGFVQGQGLAGRELKVELLASEADAEEAATVVGEHLLTLPQDGAAAEVRFPVHPAAAGRWTYALRVTAASDVPEFNTQDNQQTLTVNVFDRPTRVLLVAGGPMRDYQFVRNLIHRHKSMEVDVLLQTASVGSSQESRQLLFQFPTQKEQLFQYDVVIAFDVDWQMIPGEGIQLLSEWVANEGGGLILVAGDVHTGQLALLGGGATPMGDSATPDQLLPLKELYPVVLNSYLAELRFDQTSGQPWPLVFTPEGQRAEFLQLTDDPLTSLARWKEFPGFYRCYPTAGAKAGATVLARFSDPRSQNEYGFPIVLAEQFYGQGRTLYLGSAEMWRLRAVSEGDYDRFWIKAIREVGQGRSKRGAKRGVLLPEARKLLLGQTARIRARLLDAQFEPLELDSVPLDVLDPTGKPLVPTPRLIREETRPGEFVGEFRISLPGVYRLSLAIPDGREQLTEELTAALPKLESQDLRQNVTLLQDLVRDTGGAYVPLDEALDTVPGLLPPRGEPFTIEERLRALWDRDWVLYLLVGLLSVEWLTRKLLKLA</sequence>
<dbReference type="PANTHER" id="PTHR37947:SF1">
    <property type="entry name" value="BLL2462 PROTEIN"/>
    <property type="match status" value="1"/>
</dbReference>
<evidence type="ECO:0000256" key="2">
    <source>
        <dbReference type="SAM" id="Phobius"/>
    </source>
</evidence>
<evidence type="ECO:0000313" key="3">
    <source>
        <dbReference type="EMBL" id="HGT40737.1"/>
    </source>
</evidence>
<dbReference type="Gene3D" id="2.60.40.10">
    <property type="entry name" value="Immunoglobulins"/>
    <property type="match status" value="1"/>
</dbReference>
<organism evidence="3">
    <name type="scientific">Schlesneria paludicola</name>
    <dbReference type="NCBI Taxonomy" id="360056"/>
    <lineage>
        <taxon>Bacteria</taxon>
        <taxon>Pseudomonadati</taxon>
        <taxon>Planctomycetota</taxon>
        <taxon>Planctomycetia</taxon>
        <taxon>Planctomycetales</taxon>
        <taxon>Planctomycetaceae</taxon>
        <taxon>Schlesneria</taxon>
    </lineage>
</organism>
<dbReference type="AlphaFoldDB" id="A0A7C4LQ87"/>